<dbReference type="HOGENOM" id="CLU_1518784_0_0_1"/>
<dbReference type="Proteomes" id="UP000054279">
    <property type="component" value="Unassembled WGS sequence"/>
</dbReference>
<proteinExistence type="predicted"/>
<evidence type="ECO:0000313" key="2">
    <source>
        <dbReference type="Proteomes" id="UP000054279"/>
    </source>
</evidence>
<evidence type="ECO:0000313" key="1">
    <source>
        <dbReference type="EMBL" id="KIJ27787.1"/>
    </source>
</evidence>
<reference evidence="1 2" key="1">
    <citation type="submission" date="2014-06" db="EMBL/GenBank/DDBJ databases">
        <title>Evolutionary Origins and Diversification of the Mycorrhizal Mutualists.</title>
        <authorList>
            <consortium name="DOE Joint Genome Institute"/>
            <consortium name="Mycorrhizal Genomics Consortium"/>
            <person name="Kohler A."/>
            <person name="Kuo A."/>
            <person name="Nagy L.G."/>
            <person name="Floudas D."/>
            <person name="Copeland A."/>
            <person name="Barry K.W."/>
            <person name="Cichocki N."/>
            <person name="Veneault-Fourrey C."/>
            <person name="LaButti K."/>
            <person name="Lindquist E.A."/>
            <person name="Lipzen A."/>
            <person name="Lundell T."/>
            <person name="Morin E."/>
            <person name="Murat C."/>
            <person name="Riley R."/>
            <person name="Ohm R."/>
            <person name="Sun H."/>
            <person name="Tunlid A."/>
            <person name="Henrissat B."/>
            <person name="Grigoriev I.V."/>
            <person name="Hibbett D.S."/>
            <person name="Martin F."/>
        </authorList>
    </citation>
    <scope>NUCLEOTIDE SEQUENCE [LARGE SCALE GENOMIC DNA]</scope>
    <source>
        <strain evidence="1 2">SS14</strain>
    </source>
</reference>
<gene>
    <name evidence="1" type="ORF">M422DRAFT_54890</name>
</gene>
<dbReference type="EMBL" id="KN837323">
    <property type="protein sequence ID" value="KIJ27787.1"/>
    <property type="molecule type" value="Genomic_DNA"/>
</dbReference>
<dbReference type="AlphaFoldDB" id="A0A0C9UFK0"/>
<sequence>MAASSEQAHSSIKPTEVKGLITKKLVFTAFLSSLNFYTDLFSLNRWAGQEASLTWVTVVDQIVKGWPLDRQDYLPLLTRVAKCVDELDANIFKGINKSTLAVGLDLGDKPPLPVNKLSTQQLVKFVPAFLLDRLIWSLSPETLAPEIRTIHPSRVPIQERFREQVTKYTQLLRSGRG</sequence>
<organism evidence="1 2">
    <name type="scientific">Sphaerobolus stellatus (strain SS14)</name>
    <dbReference type="NCBI Taxonomy" id="990650"/>
    <lineage>
        <taxon>Eukaryota</taxon>
        <taxon>Fungi</taxon>
        <taxon>Dikarya</taxon>
        <taxon>Basidiomycota</taxon>
        <taxon>Agaricomycotina</taxon>
        <taxon>Agaricomycetes</taxon>
        <taxon>Phallomycetidae</taxon>
        <taxon>Geastrales</taxon>
        <taxon>Sphaerobolaceae</taxon>
        <taxon>Sphaerobolus</taxon>
    </lineage>
</organism>
<name>A0A0C9UFK0_SPHS4</name>
<accession>A0A0C9UFK0</accession>
<protein>
    <submittedName>
        <fullName evidence="1">Uncharacterized protein</fullName>
    </submittedName>
</protein>
<keyword evidence="2" id="KW-1185">Reference proteome</keyword>